<reference evidence="3" key="1">
    <citation type="submission" date="2017-09" db="EMBL/GenBank/DDBJ databases">
        <title>Depth-based differentiation of microbial function through sediment-hosted aquifers and enrichment of novel symbionts in the deep terrestrial subsurface.</title>
        <authorList>
            <person name="Probst A.J."/>
            <person name="Ladd B."/>
            <person name="Jarett J.K."/>
            <person name="Geller-Mcgrath D.E."/>
            <person name="Sieber C.M.K."/>
            <person name="Emerson J.B."/>
            <person name="Anantharaman K."/>
            <person name="Thomas B.C."/>
            <person name="Malmstrom R."/>
            <person name="Stieglmeier M."/>
            <person name="Klingl A."/>
            <person name="Woyke T."/>
            <person name="Ryan C.M."/>
            <person name="Banfield J.F."/>
        </authorList>
    </citation>
    <scope>NUCLEOTIDE SEQUENCE [LARGE SCALE GENOMIC DNA]</scope>
</reference>
<dbReference type="AlphaFoldDB" id="A0A2H0TQR4"/>
<dbReference type="Gene3D" id="3.40.50.1820">
    <property type="entry name" value="alpha/beta hydrolase"/>
    <property type="match status" value="1"/>
</dbReference>
<dbReference type="InterPro" id="IPR029058">
    <property type="entry name" value="AB_hydrolase_fold"/>
</dbReference>
<evidence type="ECO:0000313" key="3">
    <source>
        <dbReference type="Proteomes" id="UP000230154"/>
    </source>
</evidence>
<accession>A0A2H0TQR4</accession>
<dbReference type="EMBL" id="PFCB01000020">
    <property type="protein sequence ID" value="PIR74488.1"/>
    <property type="molecule type" value="Genomic_DNA"/>
</dbReference>
<name>A0A2H0TQR4_9BACT</name>
<feature type="domain" description="AB hydrolase-1" evidence="1">
    <location>
        <begin position="6"/>
        <end position="226"/>
    </location>
</feature>
<organism evidence="2 3">
    <name type="scientific">Candidatus Magasanikbacteria bacterium CG10_big_fil_rev_8_21_14_0_10_47_10</name>
    <dbReference type="NCBI Taxonomy" id="1974652"/>
    <lineage>
        <taxon>Bacteria</taxon>
        <taxon>Candidatus Magasanikiibacteriota</taxon>
    </lineage>
</organism>
<dbReference type="InterPro" id="IPR050266">
    <property type="entry name" value="AB_hydrolase_sf"/>
</dbReference>
<evidence type="ECO:0000313" key="2">
    <source>
        <dbReference type="EMBL" id="PIR74488.1"/>
    </source>
</evidence>
<proteinExistence type="predicted"/>
<dbReference type="PANTHER" id="PTHR43798">
    <property type="entry name" value="MONOACYLGLYCEROL LIPASE"/>
    <property type="match status" value="1"/>
</dbReference>
<dbReference type="PRINTS" id="PR00111">
    <property type="entry name" value="ABHYDROLASE"/>
</dbReference>
<dbReference type="InterPro" id="IPR000073">
    <property type="entry name" value="AB_hydrolase_1"/>
</dbReference>
<dbReference type="Pfam" id="PF00561">
    <property type="entry name" value="Abhydrolase_1"/>
    <property type="match status" value="1"/>
</dbReference>
<sequence length="241" mass="27121">MIKKTHIVIIPGWGGSHETWANLVDLLQQTVSRVTVLDMPCFGSQACPDTAWGIEQYAEYIHDELVKMTSSALEPIVLLGHSFGGQLAAFAAFKYPKQMKRLILVAPALYRPKRYARRFIFGTIAALGRLLFSLPIIEKGDVWAKKLLYKAADSPDYSETSGIKRDIYKKIIRQDLREVLPKISVPTHIIWGDRDTYVPVKWAKRACAQIPHCSLSIIPRGSHGLHLRSRSALCEAIRTVL</sequence>
<dbReference type="Proteomes" id="UP000230154">
    <property type="component" value="Unassembled WGS sequence"/>
</dbReference>
<dbReference type="GO" id="GO:0016020">
    <property type="term" value="C:membrane"/>
    <property type="evidence" value="ECO:0007669"/>
    <property type="project" value="TreeGrafter"/>
</dbReference>
<gene>
    <name evidence="2" type="ORF">COU35_02305</name>
</gene>
<comment type="caution">
    <text evidence="2">The sequence shown here is derived from an EMBL/GenBank/DDBJ whole genome shotgun (WGS) entry which is preliminary data.</text>
</comment>
<dbReference type="PANTHER" id="PTHR43798:SF33">
    <property type="entry name" value="HYDROLASE, PUTATIVE (AFU_ORTHOLOGUE AFUA_2G14860)-RELATED"/>
    <property type="match status" value="1"/>
</dbReference>
<protein>
    <recommendedName>
        <fullName evidence="1">AB hydrolase-1 domain-containing protein</fullName>
    </recommendedName>
</protein>
<evidence type="ECO:0000259" key="1">
    <source>
        <dbReference type="Pfam" id="PF00561"/>
    </source>
</evidence>
<dbReference type="SUPFAM" id="SSF53474">
    <property type="entry name" value="alpha/beta-Hydrolases"/>
    <property type="match status" value="1"/>
</dbReference>